<keyword evidence="3" id="KW-1185">Reference proteome</keyword>
<organism evidence="2 3">
    <name type="scientific">Chitinophaga eiseniae</name>
    <dbReference type="NCBI Taxonomy" id="634771"/>
    <lineage>
        <taxon>Bacteria</taxon>
        <taxon>Pseudomonadati</taxon>
        <taxon>Bacteroidota</taxon>
        <taxon>Chitinophagia</taxon>
        <taxon>Chitinophagales</taxon>
        <taxon>Chitinophagaceae</taxon>
        <taxon>Chitinophaga</taxon>
    </lineage>
</organism>
<dbReference type="RefSeq" id="WP_143312804.1">
    <property type="nucleotide sequence ID" value="NZ_FUWZ01000001.1"/>
</dbReference>
<feature type="domain" description="ATP-grasp" evidence="1">
    <location>
        <begin position="83"/>
        <end position="226"/>
    </location>
</feature>
<proteinExistence type="predicted"/>
<evidence type="ECO:0000313" key="2">
    <source>
        <dbReference type="EMBL" id="SJZ77406.1"/>
    </source>
</evidence>
<dbReference type="OrthoDB" id="654524at2"/>
<accession>A0A1T4NEB7</accession>
<name>A0A1T4NEB7_9BACT</name>
<sequence length="236" mass="25630">MLPVLLIPEKTDVELEAVASAWTNRGGDVRRLGKYWVREEAIAGRPVAIYGNQAFAFVLAQLYGAELLSPDDTLITRLDTRWTQRTITLRDAGDLRETDFPVFVKPVIPKIFRPGIFPTLTDFQNVLGTLPPEEAVMASSIVTPITAEARCFVHNGQMLDIALYEGTADLATGSAFVKDFLQHHVADLPAAVVVDIACSPQTGWFVLEFNACWGAGLNSCNAAKVIEGIVAATVSV</sequence>
<dbReference type="InterPro" id="IPR041261">
    <property type="entry name" value="R2K_2"/>
</dbReference>
<evidence type="ECO:0000259" key="1">
    <source>
        <dbReference type="Pfam" id="PF18299"/>
    </source>
</evidence>
<protein>
    <recommendedName>
        <fullName evidence="1">ATP-grasp domain-containing protein</fullName>
    </recommendedName>
</protein>
<dbReference type="STRING" id="634771.SAMN04488128_1011545"/>
<dbReference type="Pfam" id="PF18299">
    <property type="entry name" value="R2K_2"/>
    <property type="match status" value="1"/>
</dbReference>
<gene>
    <name evidence="2" type="ORF">SAMN04488128_1011545</name>
</gene>
<reference evidence="3" key="1">
    <citation type="submission" date="2017-02" db="EMBL/GenBank/DDBJ databases">
        <authorList>
            <person name="Varghese N."/>
            <person name="Submissions S."/>
        </authorList>
    </citation>
    <scope>NUCLEOTIDE SEQUENCE [LARGE SCALE GENOMIC DNA]</scope>
    <source>
        <strain evidence="3">DSM 22224</strain>
    </source>
</reference>
<dbReference type="Proteomes" id="UP000190367">
    <property type="component" value="Unassembled WGS sequence"/>
</dbReference>
<evidence type="ECO:0000313" key="3">
    <source>
        <dbReference type="Proteomes" id="UP000190367"/>
    </source>
</evidence>
<dbReference type="EMBL" id="FUWZ01000001">
    <property type="protein sequence ID" value="SJZ77406.1"/>
    <property type="molecule type" value="Genomic_DNA"/>
</dbReference>
<dbReference type="AlphaFoldDB" id="A0A1T4NEB7"/>